<evidence type="ECO:0000256" key="5">
    <source>
        <dbReference type="HAMAP-Rule" id="MF_00373"/>
    </source>
</evidence>
<dbReference type="InterPro" id="IPR026569">
    <property type="entry name" value="Ribosomal_bL28"/>
</dbReference>
<evidence type="ECO:0000313" key="6">
    <source>
        <dbReference type="EMBL" id="ALF18413.1"/>
    </source>
</evidence>
<dbReference type="OrthoDB" id="9805609at2"/>
<evidence type="ECO:0000256" key="2">
    <source>
        <dbReference type="ARBA" id="ARBA00022980"/>
    </source>
</evidence>
<dbReference type="HAMAP" id="MF_00373">
    <property type="entry name" value="Ribosomal_bL28"/>
    <property type="match status" value="1"/>
</dbReference>
<dbReference type="Gene3D" id="2.30.170.40">
    <property type="entry name" value="Ribosomal protein L28/L24"/>
    <property type="match status" value="1"/>
</dbReference>
<dbReference type="GO" id="GO:0005840">
    <property type="term" value="C:ribosome"/>
    <property type="evidence" value="ECO:0007669"/>
    <property type="project" value="UniProtKB-KW"/>
</dbReference>
<accession>A0A0M3USN8</accession>
<sequence>MQRCEITGTGLISGNKISHSHRLTRRVWKPNLQVTTLVVNGSPIKVKVCARTLKTLKGASEVEVMRILKANIATLSERLLKHLNK</sequence>
<dbReference type="GO" id="GO:1990904">
    <property type="term" value="C:ribonucleoprotein complex"/>
    <property type="evidence" value="ECO:0007669"/>
    <property type="project" value="UniProtKB-KW"/>
</dbReference>
<dbReference type="NCBIfam" id="TIGR00009">
    <property type="entry name" value="L28"/>
    <property type="match status" value="1"/>
</dbReference>
<dbReference type="GO" id="GO:0003735">
    <property type="term" value="F:structural constituent of ribosome"/>
    <property type="evidence" value="ECO:0007669"/>
    <property type="project" value="InterPro"/>
</dbReference>
<dbReference type="PATRIC" id="fig|76859.3.peg.1933"/>
<dbReference type="GO" id="GO:0006412">
    <property type="term" value="P:translation"/>
    <property type="evidence" value="ECO:0007669"/>
    <property type="project" value="UniProtKB-UniRule"/>
</dbReference>
<keyword evidence="2 5" id="KW-0689">Ribosomal protein</keyword>
<dbReference type="InterPro" id="IPR001383">
    <property type="entry name" value="Ribosomal_bL28_bact-type"/>
</dbReference>
<dbReference type="SUPFAM" id="SSF143800">
    <property type="entry name" value="L28p-like"/>
    <property type="match status" value="1"/>
</dbReference>
<dbReference type="RefSeq" id="WP_060676587.1">
    <property type="nucleotide sequence ID" value="NZ_CP012713.1"/>
</dbReference>
<evidence type="ECO:0000256" key="4">
    <source>
        <dbReference type="ARBA" id="ARBA00035174"/>
    </source>
</evidence>
<evidence type="ECO:0000256" key="3">
    <source>
        <dbReference type="ARBA" id="ARBA00023274"/>
    </source>
</evidence>
<evidence type="ECO:0000256" key="1">
    <source>
        <dbReference type="ARBA" id="ARBA00008760"/>
    </source>
</evidence>
<keyword evidence="3 5" id="KW-0687">Ribonucleoprotein</keyword>
<proteinExistence type="inferred from homology"/>
<dbReference type="InterPro" id="IPR037147">
    <property type="entry name" value="Ribosomal_bL28_sf"/>
</dbReference>
<reference evidence="6 7" key="1">
    <citation type="submission" date="2015-09" db="EMBL/GenBank/DDBJ databases">
        <authorList>
            <person name="Jackson K.R."/>
            <person name="Lunt B.L."/>
            <person name="Fisher J.N.B."/>
            <person name="Gardner A.V."/>
            <person name="Bailey M.E."/>
            <person name="Deus L.M."/>
            <person name="Earl A.S."/>
            <person name="Gibby P.D."/>
            <person name="Hartmann K.A."/>
            <person name="Liu J.E."/>
            <person name="Manci A.M."/>
            <person name="Nielsen D.A."/>
            <person name="Solomon M.B."/>
            <person name="Breakwell D.P."/>
            <person name="Burnett S.H."/>
            <person name="Grose J.H."/>
        </authorList>
    </citation>
    <scope>NUCLEOTIDE SEQUENCE [LARGE SCALE GENOMIC DNA]</scope>
    <source>
        <strain evidence="6 7">KCOM 1279</strain>
    </source>
</reference>
<organism evidence="6">
    <name type="scientific">Fusobacterium animalis</name>
    <dbReference type="NCBI Taxonomy" id="76859"/>
    <lineage>
        <taxon>Bacteria</taxon>
        <taxon>Fusobacteriati</taxon>
        <taxon>Fusobacteriota</taxon>
        <taxon>Fusobacteriia</taxon>
        <taxon>Fusobacteriales</taxon>
        <taxon>Fusobacteriaceae</taxon>
        <taxon>Fusobacterium</taxon>
    </lineage>
</organism>
<dbReference type="Proteomes" id="UP000063147">
    <property type="component" value="Chromosome"/>
</dbReference>
<dbReference type="EMBL" id="CP012713">
    <property type="protein sequence ID" value="ALF18413.1"/>
    <property type="molecule type" value="Genomic_DNA"/>
</dbReference>
<dbReference type="PANTHER" id="PTHR39080">
    <property type="entry name" value="50S RIBOSOMAL PROTEIN L28"/>
    <property type="match status" value="1"/>
</dbReference>
<name>A0A0M3USN8_9FUSO</name>
<evidence type="ECO:0000313" key="7">
    <source>
        <dbReference type="Proteomes" id="UP000063147"/>
    </source>
</evidence>
<dbReference type="InterPro" id="IPR050096">
    <property type="entry name" value="Bacterial_rp_bL28"/>
</dbReference>
<protein>
    <recommendedName>
        <fullName evidence="4 5">Large ribosomal subunit protein bL28</fullName>
    </recommendedName>
</protein>
<gene>
    <name evidence="5" type="primary">rpmB</name>
    <name evidence="6" type="ORF">RN98_09575</name>
</gene>
<dbReference type="InterPro" id="IPR034704">
    <property type="entry name" value="Ribosomal_bL28/bL31-like_sf"/>
</dbReference>
<dbReference type="Pfam" id="PF00830">
    <property type="entry name" value="Ribosomal_L28"/>
    <property type="match status" value="1"/>
</dbReference>
<dbReference type="AlphaFoldDB" id="A0A0M3USN8"/>
<dbReference type="PANTHER" id="PTHR39080:SF1">
    <property type="entry name" value="LARGE RIBOSOMAL SUBUNIT PROTEIN BL28A"/>
    <property type="match status" value="1"/>
</dbReference>
<comment type="similarity">
    <text evidence="1 5">Belongs to the bacterial ribosomal protein bL28 family.</text>
</comment>